<feature type="region of interest" description="Disordered" evidence="1">
    <location>
        <begin position="324"/>
        <end position="436"/>
    </location>
</feature>
<keyword evidence="2" id="KW-0472">Membrane</keyword>
<reference evidence="4" key="1">
    <citation type="submission" date="2019-06" db="EMBL/GenBank/DDBJ databases">
        <authorList>
            <person name="Broberg M."/>
        </authorList>
    </citation>
    <scope>NUCLEOTIDE SEQUENCE [LARGE SCALE GENOMIC DNA]</scope>
</reference>
<reference evidence="3 4" key="2">
    <citation type="submission" date="2021-10" db="EMBL/GenBank/DDBJ databases">
        <authorList>
            <person name="Piombo E."/>
        </authorList>
    </citation>
    <scope>NUCLEOTIDE SEQUENCE [LARGE SCALE GENOMIC DNA]</scope>
</reference>
<feature type="region of interest" description="Disordered" evidence="1">
    <location>
        <begin position="153"/>
        <end position="209"/>
    </location>
</feature>
<keyword evidence="4" id="KW-1185">Reference proteome</keyword>
<feature type="transmembrane region" description="Helical" evidence="2">
    <location>
        <begin position="20"/>
        <end position="46"/>
    </location>
</feature>
<evidence type="ECO:0000256" key="1">
    <source>
        <dbReference type="SAM" id="MobiDB-lite"/>
    </source>
</evidence>
<keyword evidence="2" id="KW-1133">Transmembrane helix</keyword>
<keyword evidence="2" id="KW-0812">Transmembrane</keyword>
<name>A0A9N9UXN3_9HYPO</name>
<evidence type="ECO:0000313" key="3">
    <source>
        <dbReference type="EMBL" id="CAH0005486.1"/>
    </source>
</evidence>
<feature type="region of interest" description="Disordered" evidence="1">
    <location>
        <begin position="228"/>
        <end position="311"/>
    </location>
</feature>
<feature type="compositionally biased region" description="Polar residues" evidence="1">
    <location>
        <begin position="389"/>
        <end position="400"/>
    </location>
</feature>
<comment type="caution">
    <text evidence="3">The sequence shown here is derived from an EMBL/GenBank/DDBJ whole genome shotgun (WGS) entry which is preliminary data.</text>
</comment>
<feature type="compositionally biased region" description="Polar residues" evidence="1">
    <location>
        <begin position="471"/>
        <end position="487"/>
    </location>
</feature>
<proteinExistence type="predicted"/>
<feature type="compositionally biased region" description="Polar residues" evidence="1">
    <location>
        <begin position="255"/>
        <end position="288"/>
    </location>
</feature>
<feature type="compositionally biased region" description="Polar residues" evidence="1">
    <location>
        <begin position="297"/>
        <end position="311"/>
    </location>
</feature>
<feature type="compositionally biased region" description="Basic and acidic residues" evidence="1">
    <location>
        <begin position="373"/>
        <end position="388"/>
    </location>
</feature>
<feature type="region of interest" description="Disordered" evidence="1">
    <location>
        <begin position="829"/>
        <end position="880"/>
    </location>
</feature>
<feature type="region of interest" description="Disordered" evidence="1">
    <location>
        <begin position="458"/>
        <end position="578"/>
    </location>
</feature>
<evidence type="ECO:0000256" key="2">
    <source>
        <dbReference type="SAM" id="Phobius"/>
    </source>
</evidence>
<protein>
    <submittedName>
        <fullName evidence="3">Uncharacterized protein</fullName>
    </submittedName>
</protein>
<gene>
    <name evidence="3" type="ORF">CBYS24578_00006052</name>
</gene>
<feature type="compositionally biased region" description="Basic and acidic residues" evidence="1">
    <location>
        <begin position="551"/>
        <end position="566"/>
    </location>
</feature>
<dbReference type="EMBL" id="CABFNO020001568">
    <property type="protein sequence ID" value="CAH0005486.1"/>
    <property type="molecule type" value="Genomic_DNA"/>
</dbReference>
<dbReference type="OrthoDB" id="4760011at2759"/>
<dbReference type="AlphaFoldDB" id="A0A9N9UXN3"/>
<accession>A0A9N9UXN3</accession>
<sequence>MDLLPTLARREASKSSGLGLGWLLAIGLGGGLLLVVAVGLLFYWWYKRRFKPTDMVVYTNAAHLASERSQQFSSGKRGFLSQSSFSRMSSRLSMTLPPVLPPLPTYNSFTNGAGKKERGRSWVDEEALHGPRVRRLSFRDSWFSKEGWLSASPTLPDLEEPPREKLAQAPPDNQKIEVQKRQAPINESQTEPDLPSLTALPRGRPRIPPLMPIRAYATESDLRDILASTEQRLRDGTSLSPEKNSRKSPKRGGSPTKTGSPSKTPHSGRTVVSSHSNGRMTPSPSKRGSQPPGTPTPVRTHSRNASITSIGSVANSLIRQATAELELPGGMSSPSRLRGQEWTAPQQRQPIPQPQFQPHPRWQQGAMGGSSGRDSRPQEEEYLRRVSTESEVSSALSTLYSVGEPEEETGSTETDDPFVVKGTRETRPQLNGPRPLRRAKTIAGLQIYDESAVPAPLRTGSVNARAAARPQSEQPKMSSLTPVSSTRLPPPSISDFRNQEEVRPKSAMTPDMTSRSLFLSSESSEASLVSCSVHSVESNTSDEEEQTVTPKAEHFPRPAGYRKDSSSPESYSTPVKRGGGLVADAGLSSSPLNERLSMLVASTQPKRDLPVPPSCASARPNTCIIQPGLSSRPTSKHMTILPPPISRSGSVSSSVYDVEPSHEDQHTELPRGLGSTLSIRGQTVGSTIAELRRTNSVVSSYSVASLASTFLSDAAADSAALPAIRGGGFSPLRTNSKSAAAGNRNYLSLGGMNALKGSREARQQQQSYVARSRSAVTNLEKTEANKENQVLNVRTVRFETLEHPREGRLGPSLTVPFADTTSIVAPGSSADEQVRGAQQQHQSNQSIESTGLYDKEGFLIPSPDKNSKGGRYSKGGRWRM</sequence>
<evidence type="ECO:0000313" key="4">
    <source>
        <dbReference type="Proteomes" id="UP000754883"/>
    </source>
</evidence>
<organism evidence="3 4">
    <name type="scientific">Clonostachys byssicola</name>
    <dbReference type="NCBI Taxonomy" id="160290"/>
    <lineage>
        <taxon>Eukaryota</taxon>
        <taxon>Fungi</taxon>
        <taxon>Dikarya</taxon>
        <taxon>Ascomycota</taxon>
        <taxon>Pezizomycotina</taxon>
        <taxon>Sordariomycetes</taxon>
        <taxon>Hypocreomycetidae</taxon>
        <taxon>Hypocreales</taxon>
        <taxon>Bionectriaceae</taxon>
        <taxon>Clonostachys</taxon>
    </lineage>
</organism>
<feature type="compositionally biased region" description="Low complexity" evidence="1">
    <location>
        <begin position="514"/>
        <end position="535"/>
    </location>
</feature>
<feature type="compositionally biased region" description="Polar residues" evidence="1">
    <location>
        <begin position="836"/>
        <end position="849"/>
    </location>
</feature>
<dbReference type="Proteomes" id="UP000754883">
    <property type="component" value="Unassembled WGS sequence"/>
</dbReference>
<feature type="compositionally biased region" description="Acidic residues" evidence="1">
    <location>
        <begin position="404"/>
        <end position="416"/>
    </location>
</feature>